<dbReference type="Gene3D" id="3.30.160.70">
    <property type="entry name" value="Methylated DNA-protein cysteine methyltransferase domain"/>
    <property type="match status" value="1"/>
</dbReference>
<accession>A0ABZ0TTY2</accession>
<dbReference type="InterPro" id="IPR014048">
    <property type="entry name" value="MethylDNA_cys_MeTrfase_DNA-bd"/>
</dbReference>
<comment type="subcellular location">
    <subcellularLocation>
        <location evidence="8">Cytoplasm</location>
    </subcellularLocation>
</comment>
<keyword evidence="5 8" id="KW-0227">DNA damage</keyword>
<evidence type="ECO:0000313" key="12">
    <source>
        <dbReference type="Proteomes" id="UP001324380"/>
    </source>
</evidence>
<evidence type="ECO:0000256" key="3">
    <source>
        <dbReference type="ARBA" id="ARBA00022603"/>
    </source>
</evidence>
<evidence type="ECO:0000256" key="8">
    <source>
        <dbReference type="HAMAP-Rule" id="MF_00772"/>
    </source>
</evidence>
<feature type="domain" description="Methylguanine DNA methyltransferase ribonuclease-like" evidence="10">
    <location>
        <begin position="5"/>
        <end position="65"/>
    </location>
</feature>
<dbReference type="PROSITE" id="PS00374">
    <property type="entry name" value="MGMT"/>
    <property type="match status" value="1"/>
</dbReference>
<evidence type="ECO:0000259" key="9">
    <source>
        <dbReference type="Pfam" id="PF01035"/>
    </source>
</evidence>
<dbReference type="InterPro" id="IPR008332">
    <property type="entry name" value="MethylG_MeTrfase_N"/>
</dbReference>
<dbReference type="PANTHER" id="PTHR10815">
    <property type="entry name" value="METHYLATED-DNA--PROTEIN-CYSTEINE METHYLTRANSFERASE"/>
    <property type="match status" value="1"/>
</dbReference>
<dbReference type="SUPFAM" id="SSF46767">
    <property type="entry name" value="Methylated DNA-protein cysteine methyltransferase, C-terminal domain"/>
    <property type="match status" value="1"/>
</dbReference>
<keyword evidence="6 8" id="KW-0234">DNA repair</keyword>
<organism evidence="11 12">
    <name type="scientific">Mucilaginibacter sabulilitoris</name>
    <dbReference type="NCBI Taxonomy" id="1173583"/>
    <lineage>
        <taxon>Bacteria</taxon>
        <taxon>Pseudomonadati</taxon>
        <taxon>Bacteroidota</taxon>
        <taxon>Sphingobacteriia</taxon>
        <taxon>Sphingobacteriales</taxon>
        <taxon>Sphingobacteriaceae</taxon>
        <taxon>Mucilaginibacter</taxon>
    </lineage>
</organism>
<dbReference type="RefSeq" id="WP_321565659.1">
    <property type="nucleotide sequence ID" value="NZ_CP139558.1"/>
</dbReference>
<comment type="miscellaneous">
    <text evidence="8">This enzyme catalyzes only one turnover and therefore is not strictly catalytic. According to one definition, an enzyme is a biocatalyst that acts repeatedly and over many reaction cycles.</text>
</comment>
<name>A0ABZ0TTY2_9SPHI</name>
<dbReference type="InterPro" id="IPR023546">
    <property type="entry name" value="MGMT"/>
</dbReference>
<evidence type="ECO:0000256" key="4">
    <source>
        <dbReference type="ARBA" id="ARBA00022679"/>
    </source>
</evidence>
<evidence type="ECO:0000256" key="7">
    <source>
        <dbReference type="ARBA" id="ARBA00049348"/>
    </source>
</evidence>
<dbReference type="SUPFAM" id="SSF53155">
    <property type="entry name" value="Methylated DNA-protein cysteine methyltransferase domain"/>
    <property type="match status" value="1"/>
</dbReference>
<dbReference type="Proteomes" id="UP001324380">
    <property type="component" value="Chromosome"/>
</dbReference>
<dbReference type="Pfam" id="PF02870">
    <property type="entry name" value="Methyltransf_1N"/>
    <property type="match status" value="1"/>
</dbReference>
<dbReference type="HAMAP" id="MF_00772">
    <property type="entry name" value="OGT"/>
    <property type="match status" value="1"/>
</dbReference>
<dbReference type="EMBL" id="CP139558">
    <property type="protein sequence ID" value="WPU96566.1"/>
    <property type="molecule type" value="Genomic_DNA"/>
</dbReference>
<evidence type="ECO:0000256" key="5">
    <source>
        <dbReference type="ARBA" id="ARBA00022763"/>
    </source>
</evidence>
<dbReference type="InterPro" id="IPR001497">
    <property type="entry name" value="MethylDNA_cys_MeTrfase_AS"/>
</dbReference>
<feature type="domain" description="Methylated-DNA-[protein]-cysteine S-methyltransferase DNA binding" evidence="9">
    <location>
        <begin position="70"/>
        <end position="149"/>
    </location>
</feature>
<comment type="similarity">
    <text evidence="8">Belongs to the MGMT family.</text>
</comment>
<keyword evidence="4 8" id="KW-0808">Transferase</keyword>
<keyword evidence="3 8" id="KW-0489">Methyltransferase</keyword>
<proteinExistence type="inferred from homology"/>
<comment type="function">
    <text evidence="8">Involved in the cellular defense against the biological effects of O6-methylguanine (O6-MeG) and O4-methylthymine (O4-MeT) in DNA. Repairs the methylated nucleobase in DNA by stoichiometrically transferring the methyl group to a cysteine residue in the enzyme. This is a suicide reaction: the enzyme is irreversibly inactivated.</text>
</comment>
<evidence type="ECO:0000256" key="6">
    <source>
        <dbReference type="ARBA" id="ARBA00023204"/>
    </source>
</evidence>
<evidence type="ECO:0000259" key="10">
    <source>
        <dbReference type="Pfam" id="PF02870"/>
    </source>
</evidence>
<gene>
    <name evidence="11" type="ORF">SNE25_13660</name>
</gene>
<sequence>MPVAYCRTPLGITRITEDDGFISAISALDEEREVTPAPTALLQSAIDQLDEYFAGTRKVFDLPIKQPGTSFQQKVWNQLLQINYGNTISYGQQSNKMNDPLAIRAIAAANGKNNLWIVVPCHRVIGSNGSLTGYAGGLWRKQWLLEHEARVMGIGQTKLQF</sequence>
<comment type="catalytic activity">
    <reaction evidence="7 8">
        <text>a 6-O-methyl-2'-deoxyguanosine in DNA + L-cysteinyl-[protein] = S-methyl-L-cysteinyl-[protein] + a 2'-deoxyguanosine in DNA</text>
        <dbReference type="Rhea" id="RHEA:24000"/>
        <dbReference type="Rhea" id="RHEA-COMP:10131"/>
        <dbReference type="Rhea" id="RHEA-COMP:10132"/>
        <dbReference type="Rhea" id="RHEA-COMP:11367"/>
        <dbReference type="Rhea" id="RHEA-COMP:11368"/>
        <dbReference type="ChEBI" id="CHEBI:29950"/>
        <dbReference type="ChEBI" id="CHEBI:82612"/>
        <dbReference type="ChEBI" id="CHEBI:85445"/>
        <dbReference type="ChEBI" id="CHEBI:85448"/>
        <dbReference type="EC" id="2.1.1.63"/>
    </reaction>
</comment>
<dbReference type="CDD" id="cd06445">
    <property type="entry name" value="ATase"/>
    <property type="match status" value="1"/>
</dbReference>
<evidence type="ECO:0000256" key="2">
    <source>
        <dbReference type="ARBA" id="ARBA00022490"/>
    </source>
</evidence>
<keyword evidence="12" id="KW-1185">Reference proteome</keyword>
<dbReference type="Gene3D" id="1.10.10.10">
    <property type="entry name" value="Winged helix-like DNA-binding domain superfamily/Winged helix DNA-binding domain"/>
    <property type="match status" value="1"/>
</dbReference>
<evidence type="ECO:0000256" key="1">
    <source>
        <dbReference type="ARBA" id="ARBA00001286"/>
    </source>
</evidence>
<dbReference type="GO" id="GO:0003908">
    <property type="term" value="F:methylated-DNA-[protein]-cysteine S-methyltransferase activity"/>
    <property type="evidence" value="ECO:0007669"/>
    <property type="project" value="UniProtKB-EC"/>
</dbReference>
<evidence type="ECO:0000313" key="11">
    <source>
        <dbReference type="EMBL" id="WPU96566.1"/>
    </source>
</evidence>
<dbReference type="NCBIfam" id="TIGR00589">
    <property type="entry name" value="ogt"/>
    <property type="match status" value="1"/>
</dbReference>
<protein>
    <recommendedName>
        <fullName evidence="8">Methylated-DNA--protein-cysteine methyltransferase</fullName>
        <ecNumber evidence="8">2.1.1.63</ecNumber>
    </recommendedName>
    <alternativeName>
        <fullName evidence="8">6-O-methylguanine-DNA methyltransferase</fullName>
        <shortName evidence="8">MGMT</shortName>
    </alternativeName>
    <alternativeName>
        <fullName evidence="8">O-6-methylguanine-DNA-alkyltransferase</fullName>
    </alternativeName>
</protein>
<feature type="active site" description="Nucleophile; methyl group acceptor" evidence="8">
    <location>
        <position position="121"/>
    </location>
</feature>
<dbReference type="InterPro" id="IPR036631">
    <property type="entry name" value="MGMT_N_sf"/>
</dbReference>
<dbReference type="InterPro" id="IPR036217">
    <property type="entry name" value="MethylDNA_cys_MeTrfase_DNAb"/>
</dbReference>
<dbReference type="EC" id="2.1.1.63" evidence="8"/>
<dbReference type="GO" id="GO:0032259">
    <property type="term" value="P:methylation"/>
    <property type="evidence" value="ECO:0007669"/>
    <property type="project" value="UniProtKB-KW"/>
</dbReference>
<keyword evidence="2 8" id="KW-0963">Cytoplasm</keyword>
<dbReference type="Pfam" id="PF01035">
    <property type="entry name" value="DNA_binding_1"/>
    <property type="match status" value="1"/>
</dbReference>
<comment type="catalytic activity">
    <reaction evidence="1 8">
        <text>a 4-O-methyl-thymidine in DNA + L-cysteinyl-[protein] = a thymidine in DNA + S-methyl-L-cysteinyl-[protein]</text>
        <dbReference type="Rhea" id="RHEA:53428"/>
        <dbReference type="Rhea" id="RHEA-COMP:10131"/>
        <dbReference type="Rhea" id="RHEA-COMP:10132"/>
        <dbReference type="Rhea" id="RHEA-COMP:13555"/>
        <dbReference type="Rhea" id="RHEA-COMP:13556"/>
        <dbReference type="ChEBI" id="CHEBI:29950"/>
        <dbReference type="ChEBI" id="CHEBI:82612"/>
        <dbReference type="ChEBI" id="CHEBI:137386"/>
        <dbReference type="ChEBI" id="CHEBI:137387"/>
        <dbReference type="EC" id="2.1.1.63"/>
    </reaction>
</comment>
<dbReference type="InterPro" id="IPR036388">
    <property type="entry name" value="WH-like_DNA-bd_sf"/>
</dbReference>
<reference evidence="11 12" key="1">
    <citation type="submission" date="2023-11" db="EMBL/GenBank/DDBJ databases">
        <title>Analysis of the Genomes of Mucilaginibacter gossypii cycad 4 and M. sabulilitoris SNA2: microbes with the potential for plant growth promotion.</title>
        <authorList>
            <person name="Hirsch A.M."/>
            <person name="Humm E."/>
            <person name="Rubbi M."/>
            <person name="Del Vecchio G."/>
            <person name="Ha S.M."/>
            <person name="Pellegrini M."/>
            <person name="Gunsalus R.P."/>
        </authorList>
    </citation>
    <scope>NUCLEOTIDE SEQUENCE [LARGE SCALE GENOMIC DNA]</scope>
    <source>
        <strain evidence="11 12">SNA2</strain>
    </source>
</reference>
<dbReference type="PANTHER" id="PTHR10815:SF5">
    <property type="entry name" value="METHYLATED-DNA--PROTEIN-CYSTEINE METHYLTRANSFERASE"/>
    <property type="match status" value="1"/>
</dbReference>